<gene>
    <name evidence="2" type="ORF">KIPB_005515</name>
</gene>
<accession>A0A9K3CX72</accession>
<name>A0A9K3CX72_9EUKA</name>
<evidence type="ECO:0000313" key="2">
    <source>
        <dbReference type="EMBL" id="GIQ84080.1"/>
    </source>
</evidence>
<protein>
    <submittedName>
        <fullName evidence="2">Uncharacterized protein</fullName>
    </submittedName>
</protein>
<sequence>MASPGGSPRSSRLSSLSSPMSLPKSPSFRSPMRRVMGSPSRRTGSPLCSPRSRGSSPLAASAERQQLRHSSTNANVTENDVLAAERRIKGQKAELLSLESRQRVAAQRVASLMRERHGLQGELSAVKARRQREGERHRLMQARMGGASSISPRLSGMPLPPTAFLVPSRNTRQTQVSSSAKPAPSPAISLSELREVVVLKRTLGGIQKTNAALSKRLTFYQTDGATLVSSAQVQEAEHARRETEAEADLQALRDRVAAAEAEAEAEGEKEREAEADSGDTSTNPPPTNGCVPPDLGWPSPPVPCDVEVQDSHAHPHVSPPAELMQEDDYGYWGF</sequence>
<reference evidence="2 3" key="1">
    <citation type="journal article" date="2018" name="PLoS ONE">
        <title>The draft genome of Kipferlia bialata reveals reductive genome evolution in fornicate parasites.</title>
        <authorList>
            <person name="Tanifuji G."/>
            <person name="Takabayashi S."/>
            <person name="Kume K."/>
            <person name="Takagi M."/>
            <person name="Nakayama T."/>
            <person name="Kamikawa R."/>
            <person name="Inagaki Y."/>
            <person name="Hashimoto T."/>
        </authorList>
    </citation>
    <scope>NUCLEOTIDE SEQUENCE [LARGE SCALE GENOMIC DNA]</scope>
    <source>
        <strain evidence="2">NY0173</strain>
    </source>
</reference>
<organism evidence="2 3">
    <name type="scientific">Kipferlia bialata</name>
    <dbReference type="NCBI Taxonomy" id="797122"/>
    <lineage>
        <taxon>Eukaryota</taxon>
        <taxon>Metamonada</taxon>
        <taxon>Carpediemonas-like organisms</taxon>
        <taxon>Kipferlia</taxon>
    </lineage>
</organism>
<evidence type="ECO:0000256" key="1">
    <source>
        <dbReference type="SAM" id="MobiDB-lite"/>
    </source>
</evidence>
<dbReference type="EMBL" id="BDIP01001298">
    <property type="protein sequence ID" value="GIQ84080.1"/>
    <property type="molecule type" value="Genomic_DNA"/>
</dbReference>
<evidence type="ECO:0000313" key="3">
    <source>
        <dbReference type="Proteomes" id="UP000265618"/>
    </source>
</evidence>
<feature type="compositionally biased region" description="Polar residues" evidence="1">
    <location>
        <begin position="68"/>
        <end position="78"/>
    </location>
</feature>
<dbReference type="AlphaFoldDB" id="A0A9K3CX72"/>
<proteinExistence type="predicted"/>
<feature type="compositionally biased region" description="Acidic residues" evidence="1">
    <location>
        <begin position="324"/>
        <end position="334"/>
    </location>
</feature>
<feature type="region of interest" description="Disordered" evidence="1">
    <location>
        <begin position="256"/>
        <end position="334"/>
    </location>
</feature>
<dbReference type="Proteomes" id="UP000265618">
    <property type="component" value="Unassembled WGS sequence"/>
</dbReference>
<feature type="compositionally biased region" description="Low complexity" evidence="1">
    <location>
        <begin position="1"/>
        <end position="27"/>
    </location>
</feature>
<comment type="caution">
    <text evidence="2">The sequence shown here is derived from an EMBL/GenBank/DDBJ whole genome shotgun (WGS) entry which is preliminary data.</text>
</comment>
<keyword evidence="3" id="KW-1185">Reference proteome</keyword>
<feature type="region of interest" description="Disordered" evidence="1">
    <location>
        <begin position="1"/>
        <end position="79"/>
    </location>
</feature>